<accession>A0A0A0BXA0</accession>
<dbReference type="PANTHER" id="PTHR33909:SF1">
    <property type="entry name" value="SEC TRANSLOCON ACCESSORY COMPLEX SUBUNIT YAJC"/>
    <property type="match status" value="1"/>
</dbReference>
<evidence type="ECO:0000256" key="10">
    <source>
        <dbReference type="SAM" id="MobiDB-lite"/>
    </source>
</evidence>
<evidence type="ECO:0000313" key="11">
    <source>
        <dbReference type="EMBL" id="KGM11759.1"/>
    </source>
</evidence>
<evidence type="ECO:0000256" key="9">
    <source>
        <dbReference type="ARBA" id="ARBA00023136"/>
    </source>
</evidence>
<keyword evidence="12" id="KW-1185">Reference proteome</keyword>
<comment type="subcellular location">
    <subcellularLocation>
        <location evidence="1">Cell membrane</location>
        <topology evidence="1">Single-pass membrane protein</topology>
    </subcellularLocation>
</comment>
<evidence type="ECO:0000256" key="2">
    <source>
        <dbReference type="ARBA" id="ARBA00006742"/>
    </source>
</evidence>
<dbReference type="SMART" id="SM01323">
    <property type="entry name" value="YajC"/>
    <property type="match status" value="1"/>
</dbReference>
<dbReference type="Proteomes" id="UP000054314">
    <property type="component" value="Unassembled WGS sequence"/>
</dbReference>
<keyword evidence="7" id="KW-1133">Transmembrane helix</keyword>
<dbReference type="GO" id="GO:0015031">
    <property type="term" value="P:protein transport"/>
    <property type="evidence" value="ECO:0007669"/>
    <property type="project" value="UniProtKB-KW"/>
</dbReference>
<dbReference type="GO" id="GO:0005886">
    <property type="term" value="C:plasma membrane"/>
    <property type="evidence" value="ECO:0007669"/>
    <property type="project" value="UniProtKB-SubCell"/>
</dbReference>
<keyword evidence="3" id="KW-0813">Transport</keyword>
<evidence type="ECO:0000256" key="6">
    <source>
        <dbReference type="ARBA" id="ARBA00022927"/>
    </source>
</evidence>
<dbReference type="Pfam" id="PF02699">
    <property type="entry name" value="YajC"/>
    <property type="match status" value="1"/>
</dbReference>
<evidence type="ECO:0000256" key="5">
    <source>
        <dbReference type="ARBA" id="ARBA00022692"/>
    </source>
</evidence>
<evidence type="ECO:0000256" key="7">
    <source>
        <dbReference type="ARBA" id="ARBA00022989"/>
    </source>
</evidence>
<evidence type="ECO:0000256" key="8">
    <source>
        <dbReference type="ARBA" id="ARBA00023010"/>
    </source>
</evidence>
<dbReference type="PANTHER" id="PTHR33909">
    <property type="entry name" value="SEC TRANSLOCON ACCESSORY COMPLEX SUBUNIT YAJC"/>
    <property type="match status" value="1"/>
</dbReference>
<dbReference type="NCBIfam" id="TIGR00739">
    <property type="entry name" value="yajC"/>
    <property type="match status" value="1"/>
</dbReference>
<dbReference type="EMBL" id="AXCZ01000108">
    <property type="protein sequence ID" value="KGM11759.1"/>
    <property type="molecule type" value="Genomic_DNA"/>
</dbReference>
<gene>
    <name evidence="11" type="ORF">N869_02520</name>
</gene>
<keyword evidence="6" id="KW-0653">Protein transport</keyword>
<feature type="compositionally biased region" description="Acidic residues" evidence="10">
    <location>
        <begin position="80"/>
        <end position="95"/>
    </location>
</feature>
<reference evidence="11 12" key="1">
    <citation type="submission" date="2013-08" db="EMBL/GenBank/DDBJ databases">
        <title>Genome sequencing of Cellulomonas bogoriensis 69B4.</title>
        <authorList>
            <person name="Chen F."/>
            <person name="Li Y."/>
            <person name="Wang G."/>
        </authorList>
    </citation>
    <scope>NUCLEOTIDE SEQUENCE [LARGE SCALE GENOMIC DNA]</scope>
    <source>
        <strain evidence="11 12">69B4</strain>
    </source>
</reference>
<evidence type="ECO:0000256" key="3">
    <source>
        <dbReference type="ARBA" id="ARBA00022448"/>
    </source>
</evidence>
<comment type="similarity">
    <text evidence="2">Belongs to the YajC family.</text>
</comment>
<feature type="region of interest" description="Disordered" evidence="10">
    <location>
        <begin position="70"/>
        <end position="108"/>
    </location>
</feature>
<evidence type="ECO:0000256" key="1">
    <source>
        <dbReference type="ARBA" id="ARBA00004162"/>
    </source>
</evidence>
<keyword evidence="8" id="KW-0811">Translocation</keyword>
<proteinExistence type="inferred from homology"/>
<comment type="caution">
    <text evidence="11">The sequence shown here is derived from an EMBL/GenBank/DDBJ whole genome shotgun (WGS) entry which is preliminary data.</text>
</comment>
<evidence type="ECO:0000313" key="12">
    <source>
        <dbReference type="Proteomes" id="UP000054314"/>
    </source>
</evidence>
<evidence type="ECO:0000256" key="4">
    <source>
        <dbReference type="ARBA" id="ARBA00022475"/>
    </source>
</evidence>
<sequence>MFALLIGVMWLMTSRGRKQQREAATFRSELEPGQEVMTGSGLFGTVVSVEGEVVTLEIAPGVTTRWLRPAIGKPPATAEPDVDVEDEDAVLEDPEAAAPEPGDDTTTR</sequence>
<keyword evidence="9" id="KW-0472">Membrane</keyword>
<protein>
    <submittedName>
        <fullName evidence="11">Preprotein translocase subunit YajC</fullName>
    </submittedName>
</protein>
<dbReference type="AlphaFoldDB" id="A0A0A0BXA0"/>
<keyword evidence="4" id="KW-1003">Cell membrane</keyword>
<dbReference type="InterPro" id="IPR003849">
    <property type="entry name" value="Preprotein_translocase_YajC"/>
</dbReference>
<name>A0A0A0BXA0_9CELL</name>
<organism evidence="11 12">
    <name type="scientific">Cellulomonas bogoriensis 69B4 = DSM 16987</name>
    <dbReference type="NCBI Taxonomy" id="1386082"/>
    <lineage>
        <taxon>Bacteria</taxon>
        <taxon>Bacillati</taxon>
        <taxon>Actinomycetota</taxon>
        <taxon>Actinomycetes</taxon>
        <taxon>Micrococcales</taxon>
        <taxon>Cellulomonadaceae</taxon>
        <taxon>Cellulomonas</taxon>
    </lineage>
</organism>
<keyword evidence="5" id="KW-0812">Transmembrane</keyword>